<evidence type="ECO:0000313" key="2">
    <source>
        <dbReference type="Proteomes" id="UP000298860"/>
    </source>
</evidence>
<comment type="caution">
    <text evidence="1">The sequence shown here is derived from an EMBL/GenBank/DDBJ whole genome shotgun (WGS) entry which is preliminary data.</text>
</comment>
<name>A0A4D4JCR2_9PSEU</name>
<dbReference type="AlphaFoldDB" id="A0A4D4JCR2"/>
<keyword evidence="2" id="KW-1185">Reference proteome</keyword>
<evidence type="ECO:0000313" key="1">
    <source>
        <dbReference type="EMBL" id="GDY33414.1"/>
    </source>
</evidence>
<reference evidence="2" key="1">
    <citation type="submission" date="2019-04" db="EMBL/GenBank/DDBJ databases">
        <title>Draft genome sequence of Pseudonocardiaceae bacterium SL3-2-4.</title>
        <authorList>
            <person name="Ningsih F."/>
            <person name="Yokota A."/>
            <person name="Sakai Y."/>
            <person name="Nanatani K."/>
            <person name="Yabe S."/>
            <person name="Oetari A."/>
            <person name="Sjamsuridzal W."/>
        </authorList>
    </citation>
    <scope>NUCLEOTIDE SEQUENCE [LARGE SCALE GENOMIC DNA]</scope>
    <source>
        <strain evidence="2">SL3-2-4</strain>
    </source>
</reference>
<accession>A0A4D4JCR2</accession>
<organism evidence="1 2">
    <name type="scientific">Gandjariella thermophila</name>
    <dbReference type="NCBI Taxonomy" id="1931992"/>
    <lineage>
        <taxon>Bacteria</taxon>
        <taxon>Bacillati</taxon>
        <taxon>Actinomycetota</taxon>
        <taxon>Actinomycetes</taxon>
        <taxon>Pseudonocardiales</taxon>
        <taxon>Pseudonocardiaceae</taxon>
        <taxon>Gandjariella</taxon>
    </lineage>
</organism>
<sequence length="118" mass="13035">MTRVSQPALIDHLRAKESYVPRLPVVIRCLLDQAVILGAGSAPLGIAQDRKNVYRLGQKATGAFVHATWMSRDDTTEQLEKKDASYNLCTGCAHRGRCGRRVGVAAGHRQCRGDYRDL</sequence>
<gene>
    <name evidence="1" type="ORF">GTS_50470</name>
</gene>
<proteinExistence type="predicted"/>
<protein>
    <submittedName>
        <fullName evidence="1">Uncharacterized protein</fullName>
    </submittedName>
</protein>
<dbReference type="EMBL" id="BJFL01000042">
    <property type="protein sequence ID" value="GDY33414.1"/>
    <property type="molecule type" value="Genomic_DNA"/>
</dbReference>
<dbReference type="Proteomes" id="UP000298860">
    <property type="component" value="Unassembled WGS sequence"/>
</dbReference>